<sequence>MLRGRCACQRLTLGRPENEGVAEAGLAKSCLGPGVDLPAGVAELSSRGTVPCDAMYLSTDTHRQPRTELRFSTPECICRQMKTACRQIHSETQFPEIQFSA</sequence>
<dbReference type="Proteomes" id="UP000652761">
    <property type="component" value="Unassembled WGS sequence"/>
</dbReference>
<accession>A0A843TV88</accession>
<reference evidence="1" key="1">
    <citation type="submission" date="2017-07" db="EMBL/GenBank/DDBJ databases">
        <title>Taro Niue Genome Assembly and Annotation.</title>
        <authorList>
            <person name="Atibalentja N."/>
            <person name="Keating K."/>
            <person name="Fields C.J."/>
        </authorList>
    </citation>
    <scope>NUCLEOTIDE SEQUENCE</scope>
    <source>
        <strain evidence="1">Niue_2</strain>
        <tissue evidence="1">Leaf</tissue>
    </source>
</reference>
<organism evidence="1 2">
    <name type="scientific">Colocasia esculenta</name>
    <name type="common">Wild taro</name>
    <name type="synonym">Arum esculentum</name>
    <dbReference type="NCBI Taxonomy" id="4460"/>
    <lineage>
        <taxon>Eukaryota</taxon>
        <taxon>Viridiplantae</taxon>
        <taxon>Streptophyta</taxon>
        <taxon>Embryophyta</taxon>
        <taxon>Tracheophyta</taxon>
        <taxon>Spermatophyta</taxon>
        <taxon>Magnoliopsida</taxon>
        <taxon>Liliopsida</taxon>
        <taxon>Araceae</taxon>
        <taxon>Aroideae</taxon>
        <taxon>Colocasieae</taxon>
        <taxon>Colocasia</taxon>
    </lineage>
</organism>
<evidence type="ECO:0000313" key="1">
    <source>
        <dbReference type="EMBL" id="MQL74056.1"/>
    </source>
</evidence>
<protein>
    <submittedName>
        <fullName evidence="1">Uncharacterized protein</fullName>
    </submittedName>
</protein>
<comment type="caution">
    <text evidence="1">The sequence shown here is derived from an EMBL/GenBank/DDBJ whole genome shotgun (WGS) entry which is preliminary data.</text>
</comment>
<dbReference type="EMBL" id="NMUH01000190">
    <property type="protein sequence ID" value="MQL74056.1"/>
    <property type="molecule type" value="Genomic_DNA"/>
</dbReference>
<keyword evidence="2" id="KW-1185">Reference proteome</keyword>
<name>A0A843TV88_COLES</name>
<evidence type="ECO:0000313" key="2">
    <source>
        <dbReference type="Proteomes" id="UP000652761"/>
    </source>
</evidence>
<dbReference type="AlphaFoldDB" id="A0A843TV88"/>
<gene>
    <name evidence="1" type="ORF">Taro_006422</name>
</gene>
<proteinExistence type="predicted"/>